<name>A0ABQ0GJ09_9PEZI</name>
<sequence>MAINYDQKQPLASLQLMPPPPNWRAGSMLEILEADDKLIRVADPTENSEHPVVKSPLLVMFLRELHDNGRTMLRIKISDVRWVLEEQDEALVFSHISGTDKSFKAYRLSVKETDLNDWDVSALARRPGSKSVKEVTITNLTLRIVAREGELDVASRLKELEQRLKDLRDIHNKSQAPGLHIKGQLTKGIDPSQSSFISSSTQNSPQASSFDMGRTSRQSFTQVVELQTTELSMTGQQPRHFSSPDQGNNSGSNTQASSIYAAPVIQPLQSPPPSQPRESYTAPNTAENTETATPRPVYTVMSQQQVETPTPTQPTSSAFRGQETDPESSPGTDDEDDDDDDERIAKVIPRPTTPQKIQSRRCIHSLGS</sequence>
<protein>
    <submittedName>
        <fullName evidence="2">Uncharacterized protein</fullName>
    </submittedName>
</protein>
<feature type="compositionally biased region" description="Low complexity" evidence="1">
    <location>
        <begin position="281"/>
        <end position="294"/>
    </location>
</feature>
<feature type="compositionally biased region" description="Low complexity" evidence="1">
    <location>
        <begin position="302"/>
        <end position="317"/>
    </location>
</feature>
<proteinExistence type="predicted"/>
<dbReference type="Proteomes" id="UP001628179">
    <property type="component" value="Unassembled WGS sequence"/>
</dbReference>
<feature type="region of interest" description="Disordered" evidence="1">
    <location>
        <begin position="175"/>
        <end position="219"/>
    </location>
</feature>
<dbReference type="RefSeq" id="XP_070919411.1">
    <property type="nucleotide sequence ID" value="XM_071063310.1"/>
</dbReference>
<feature type="compositionally biased region" description="Basic residues" evidence="1">
    <location>
        <begin position="358"/>
        <end position="368"/>
    </location>
</feature>
<feature type="compositionally biased region" description="Polar residues" evidence="1">
    <location>
        <begin position="231"/>
        <end position="258"/>
    </location>
</feature>
<reference evidence="2 3" key="1">
    <citation type="submission" date="2024-09" db="EMBL/GenBank/DDBJ databases">
        <title>Itraconazole resistance in Madurella fahalii resulting from another homologue of gene encoding cytochrome P450 14-alpha sterol demethylase (CYP51).</title>
        <authorList>
            <person name="Yoshioka I."/>
            <person name="Fahal A.H."/>
            <person name="Kaneko S."/>
            <person name="Yaguchi T."/>
        </authorList>
    </citation>
    <scope>NUCLEOTIDE SEQUENCE [LARGE SCALE GENOMIC DNA]</scope>
    <source>
        <strain evidence="2 3">IFM 68171</strain>
    </source>
</reference>
<organism evidence="2 3">
    <name type="scientific">Madurella fahalii</name>
    <dbReference type="NCBI Taxonomy" id="1157608"/>
    <lineage>
        <taxon>Eukaryota</taxon>
        <taxon>Fungi</taxon>
        <taxon>Dikarya</taxon>
        <taxon>Ascomycota</taxon>
        <taxon>Pezizomycotina</taxon>
        <taxon>Sordariomycetes</taxon>
        <taxon>Sordariomycetidae</taxon>
        <taxon>Sordariales</taxon>
        <taxon>Sordariales incertae sedis</taxon>
        <taxon>Madurella</taxon>
    </lineage>
</organism>
<accession>A0ABQ0GJ09</accession>
<evidence type="ECO:0000313" key="3">
    <source>
        <dbReference type="Proteomes" id="UP001628179"/>
    </source>
</evidence>
<gene>
    <name evidence="2" type="ORF">MFIFM68171_07890</name>
</gene>
<dbReference type="GeneID" id="98178633"/>
<feature type="region of interest" description="Disordered" evidence="1">
    <location>
        <begin position="231"/>
        <end position="368"/>
    </location>
</feature>
<evidence type="ECO:0000313" key="2">
    <source>
        <dbReference type="EMBL" id="GAB1317680.1"/>
    </source>
</evidence>
<dbReference type="EMBL" id="BAAFSV010000004">
    <property type="protein sequence ID" value="GAB1317680.1"/>
    <property type="molecule type" value="Genomic_DNA"/>
</dbReference>
<feature type="compositionally biased region" description="Acidic residues" evidence="1">
    <location>
        <begin position="332"/>
        <end position="342"/>
    </location>
</feature>
<comment type="caution">
    <text evidence="2">The sequence shown here is derived from an EMBL/GenBank/DDBJ whole genome shotgun (WGS) entry which is preliminary data.</text>
</comment>
<keyword evidence="3" id="KW-1185">Reference proteome</keyword>
<evidence type="ECO:0000256" key="1">
    <source>
        <dbReference type="SAM" id="MobiDB-lite"/>
    </source>
</evidence>
<feature type="compositionally biased region" description="Low complexity" evidence="1">
    <location>
        <begin position="192"/>
        <end position="209"/>
    </location>
</feature>